<keyword evidence="6" id="KW-1185">Reference proteome</keyword>
<accession>A0AA35WCT8</accession>
<dbReference type="AlphaFoldDB" id="A0AA35WCT8"/>
<evidence type="ECO:0000313" key="6">
    <source>
        <dbReference type="Proteomes" id="UP001174909"/>
    </source>
</evidence>
<keyword evidence="2 5" id="KW-0489">Methyltransferase</keyword>
<evidence type="ECO:0000256" key="2">
    <source>
        <dbReference type="ARBA" id="ARBA00022603"/>
    </source>
</evidence>
<dbReference type="Pfam" id="PF01795">
    <property type="entry name" value="Methyltransf_5"/>
    <property type="match status" value="1"/>
</dbReference>
<dbReference type="InterPro" id="IPR002903">
    <property type="entry name" value="RsmH"/>
</dbReference>
<sequence length="303" mass="33001">MVEEVLSALQVRTGGHYIDGTTGEGGHSLAILGAVSPPPHLLCLDVDAEALEAAGNRMMEYGGNATMRQASYSDVAEVAEEAGFLHPDGMLLDLGLSSLQLDKGERGFSFRQEALLDMRFDPSQSLTAGDIVNGYREVELADIIYRYGEERRSRRIARAIVGSRPVGTTTQLAEIVTNSVGRRRGRIHPATKTFQAIRIAVNDELSNIQRGLEGAVDTLGAKGRLAVIAYHSIEDRIVKNALRFMASSCICPPSVPQCVCGHVPTVRIVNRRVIKPSTQEVRSNARSRSARLRVAERLQIQAI</sequence>
<evidence type="ECO:0000256" key="4">
    <source>
        <dbReference type="ARBA" id="ARBA00022691"/>
    </source>
</evidence>
<dbReference type="InterPro" id="IPR029063">
    <property type="entry name" value="SAM-dependent_MTases_sf"/>
</dbReference>
<name>A0AA35WCT8_GEOBA</name>
<dbReference type="GO" id="GO:0071424">
    <property type="term" value="F:rRNA (cytosine-N4-)-methyltransferase activity"/>
    <property type="evidence" value="ECO:0007669"/>
    <property type="project" value="TreeGrafter"/>
</dbReference>
<dbReference type="InterPro" id="IPR023397">
    <property type="entry name" value="SAM-dep_MeTrfase_MraW_recog"/>
</dbReference>
<dbReference type="GO" id="GO:0070475">
    <property type="term" value="P:rRNA base methylation"/>
    <property type="evidence" value="ECO:0007669"/>
    <property type="project" value="TreeGrafter"/>
</dbReference>
<gene>
    <name evidence="5" type="ORF">GBAR_LOCUS9766</name>
</gene>
<organism evidence="5 6">
    <name type="scientific">Geodia barretti</name>
    <name type="common">Barrett's horny sponge</name>
    <dbReference type="NCBI Taxonomy" id="519541"/>
    <lineage>
        <taxon>Eukaryota</taxon>
        <taxon>Metazoa</taxon>
        <taxon>Porifera</taxon>
        <taxon>Demospongiae</taxon>
        <taxon>Heteroscleromorpha</taxon>
        <taxon>Tetractinellida</taxon>
        <taxon>Astrophorina</taxon>
        <taxon>Geodiidae</taxon>
        <taxon>Geodia</taxon>
    </lineage>
</organism>
<dbReference type="SUPFAM" id="SSF81799">
    <property type="entry name" value="Putative methyltransferase TM0872, insert domain"/>
    <property type="match status" value="1"/>
</dbReference>
<evidence type="ECO:0000313" key="5">
    <source>
        <dbReference type="EMBL" id="CAI8015804.1"/>
    </source>
</evidence>
<dbReference type="PANTHER" id="PTHR11265">
    <property type="entry name" value="S-ADENOSYL-METHYLTRANSFERASE MRAW"/>
    <property type="match status" value="1"/>
</dbReference>
<dbReference type="HAMAP" id="MF_01007">
    <property type="entry name" value="16SrRNA_methyltr_H"/>
    <property type="match status" value="1"/>
</dbReference>
<keyword evidence="4" id="KW-0949">S-adenosyl-L-methionine</keyword>
<dbReference type="PANTHER" id="PTHR11265:SF0">
    <property type="entry name" value="12S RRNA N4-METHYLCYTIDINE METHYLTRANSFERASE"/>
    <property type="match status" value="1"/>
</dbReference>
<dbReference type="EMBL" id="CASHTH010001466">
    <property type="protein sequence ID" value="CAI8015804.1"/>
    <property type="molecule type" value="Genomic_DNA"/>
</dbReference>
<comment type="caution">
    <text evidence="5">The sequence shown here is derived from an EMBL/GenBank/DDBJ whole genome shotgun (WGS) entry which is preliminary data.</text>
</comment>
<dbReference type="Gene3D" id="3.40.50.150">
    <property type="entry name" value="Vaccinia Virus protein VP39"/>
    <property type="match status" value="1"/>
</dbReference>
<evidence type="ECO:0000256" key="1">
    <source>
        <dbReference type="ARBA" id="ARBA00010396"/>
    </source>
</evidence>
<keyword evidence="3" id="KW-0808">Transferase</keyword>
<dbReference type="GO" id="GO:0005737">
    <property type="term" value="C:cytoplasm"/>
    <property type="evidence" value="ECO:0007669"/>
    <property type="project" value="TreeGrafter"/>
</dbReference>
<dbReference type="NCBIfam" id="TIGR00006">
    <property type="entry name" value="16S rRNA (cytosine(1402)-N(4))-methyltransferase RsmH"/>
    <property type="match status" value="1"/>
</dbReference>
<comment type="similarity">
    <text evidence="1">Belongs to the methyltransferase superfamily. RsmH family.</text>
</comment>
<dbReference type="PIRSF" id="PIRSF004486">
    <property type="entry name" value="MraW"/>
    <property type="match status" value="1"/>
</dbReference>
<reference evidence="5" key="1">
    <citation type="submission" date="2023-03" db="EMBL/GenBank/DDBJ databases">
        <authorList>
            <person name="Steffen K."/>
            <person name="Cardenas P."/>
        </authorList>
    </citation>
    <scope>NUCLEOTIDE SEQUENCE</scope>
</reference>
<proteinExistence type="inferred from homology"/>
<dbReference type="SUPFAM" id="SSF53335">
    <property type="entry name" value="S-adenosyl-L-methionine-dependent methyltransferases"/>
    <property type="match status" value="1"/>
</dbReference>
<dbReference type="Gene3D" id="1.10.150.170">
    <property type="entry name" value="Putative methyltransferase TM0872, insert domain"/>
    <property type="match status" value="1"/>
</dbReference>
<protein>
    <submittedName>
        <fullName evidence="5">Ribosomal RNA small subunit methyltransferase H</fullName>
    </submittedName>
</protein>
<evidence type="ECO:0000256" key="3">
    <source>
        <dbReference type="ARBA" id="ARBA00022679"/>
    </source>
</evidence>
<dbReference type="Proteomes" id="UP001174909">
    <property type="component" value="Unassembled WGS sequence"/>
</dbReference>